<dbReference type="InterPro" id="IPR030395">
    <property type="entry name" value="GP_PDE_dom"/>
</dbReference>
<feature type="domain" description="GP-PDE" evidence="1">
    <location>
        <begin position="3"/>
        <end position="241"/>
    </location>
</feature>
<accession>A0ABU1GUG0</accession>
<dbReference type="RefSeq" id="WP_251589445.1">
    <property type="nucleotide sequence ID" value="NZ_JAMLJI010000001.1"/>
</dbReference>
<organism evidence="2 3">
    <name type="scientific">Larsenimonas suaedae</name>
    <dbReference type="NCBI Taxonomy" id="1851019"/>
    <lineage>
        <taxon>Bacteria</taxon>
        <taxon>Pseudomonadati</taxon>
        <taxon>Pseudomonadota</taxon>
        <taxon>Gammaproteobacteria</taxon>
        <taxon>Oceanospirillales</taxon>
        <taxon>Halomonadaceae</taxon>
        <taxon>Larsenimonas</taxon>
    </lineage>
</organism>
<keyword evidence="3" id="KW-1185">Reference proteome</keyword>
<sequence length="244" mass="27646">MLAKFIAHRGLSAQAPENTRAALHAAADAGIKWVELDVQCLGDGTPVIWHDSHVRRCSDGQGLLSELTLDQAKALDVGAWFDPRFEGERMATLDEALDTLNERGLGLNLELKIGQQEDPVGLVERVLSTVREKVPEERLLLSSFSMDALDHIRKLDDTAPIGILFDEKIPRNWHWDAERLSPVSINVDWRYMSEERVREIREAGYHLLCFTVNQPEEFEPWWDFGITGVISDNPLSFPEFDSAR</sequence>
<proteinExistence type="predicted"/>
<name>A0ABU1GUG0_9GAMM</name>
<comment type="caution">
    <text evidence="2">The sequence shown here is derived from an EMBL/GenBank/DDBJ whole genome shotgun (WGS) entry which is preliminary data.</text>
</comment>
<dbReference type="PROSITE" id="PS51704">
    <property type="entry name" value="GP_PDE"/>
    <property type="match status" value="1"/>
</dbReference>
<gene>
    <name evidence="2" type="ORF">QC825_06175</name>
</gene>
<dbReference type="Proteomes" id="UP001269375">
    <property type="component" value="Unassembled WGS sequence"/>
</dbReference>
<dbReference type="SUPFAM" id="SSF51695">
    <property type="entry name" value="PLC-like phosphodiesterases"/>
    <property type="match status" value="1"/>
</dbReference>
<dbReference type="InterPro" id="IPR017946">
    <property type="entry name" value="PLC-like_Pdiesterase_TIM-brl"/>
</dbReference>
<evidence type="ECO:0000313" key="3">
    <source>
        <dbReference type="Proteomes" id="UP001269375"/>
    </source>
</evidence>
<evidence type="ECO:0000313" key="2">
    <source>
        <dbReference type="EMBL" id="MDR5895657.1"/>
    </source>
</evidence>
<dbReference type="PANTHER" id="PTHR46211">
    <property type="entry name" value="GLYCEROPHOSPHORYL DIESTER PHOSPHODIESTERASE"/>
    <property type="match status" value="1"/>
</dbReference>
<protein>
    <submittedName>
        <fullName evidence="2">Glycerophosphodiester phosphodiesterase family protein</fullName>
    </submittedName>
</protein>
<dbReference type="PANTHER" id="PTHR46211:SF1">
    <property type="entry name" value="GLYCEROPHOSPHODIESTER PHOSPHODIESTERASE, CYTOPLASMIC"/>
    <property type="match status" value="1"/>
</dbReference>
<dbReference type="Pfam" id="PF03009">
    <property type="entry name" value="GDPD"/>
    <property type="match status" value="1"/>
</dbReference>
<dbReference type="EMBL" id="JARWAO010000003">
    <property type="protein sequence ID" value="MDR5895657.1"/>
    <property type="molecule type" value="Genomic_DNA"/>
</dbReference>
<reference evidence="2 3" key="1">
    <citation type="submission" date="2023-04" db="EMBL/GenBank/DDBJ databases">
        <title>A long-awaited taxogenomic arrangement of the family Halomonadaceae.</title>
        <authorList>
            <person name="De La Haba R."/>
            <person name="Chuvochina M."/>
            <person name="Wittouck S."/>
            <person name="Arahal D.R."/>
            <person name="Sanchez-Porro C."/>
            <person name="Hugenholtz P."/>
            <person name="Ventosa A."/>
        </authorList>
    </citation>
    <scope>NUCLEOTIDE SEQUENCE [LARGE SCALE GENOMIC DNA]</scope>
    <source>
        <strain evidence="2 3">DSM 22428</strain>
    </source>
</reference>
<dbReference type="Gene3D" id="3.20.20.190">
    <property type="entry name" value="Phosphatidylinositol (PI) phosphodiesterase"/>
    <property type="match status" value="1"/>
</dbReference>
<evidence type="ECO:0000259" key="1">
    <source>
        <dbReference type="PROSITE" id="PS51704"/>
    </source>
</evidence>